<dbReference type="InterPro" id="IPR007525">
    <property type="entry name" value="FrhB_FdhB_C"/>
</dbReference>
<feature type="region of interest" description="Disordered" evidence="1">
    <location>
        <begin position="376"/>
        <end position="402"/>
    </location>
</feature>
<accession>A0ABT1QJC6</accession>
<feature type="domain" description="4Fe-4S ferredoxin-type" evidence="2">
    <location>
        <begin position="7"/>
        <end position="36"/>
    </location>
</feature>
<dbReference type="PANTHER" id="PTHR31332:SF0">
    <property type="entry name" value="7-HYDROXYMETHYL CHLOROPHYLL A REDUCTASE, CHLOROPLASTIC"/>
    <property type="match status" value="1"/>
</dbReference>
<sequence>MTFLELKNEILDQNLCTSCGACVAACSPRLLEISVDAIVPHLGAGVTAIDCGSCNECLSVCPGKYTDVAASETILFGRRRTESERWTGVMGQTYLAAATDETIRGAASAGGAVTSLLASSLHSGLVDGCLVIGRDEQRPWVPVPRIVTSDAELLETAQASYCITPNLQLLRDTTLERIAVVGLACQIQAIQKWRRSDPDGPAAKVALTIELACSSNTLRTGTEHLIQDQLRLPLTDVTRMRYRHGDYPGAFTAWDGGGETHSLPFHKLVLAFREHKTFRCQSCPDWWSGLADISVADGDANIFRTSKATAEGEAAPEKLSLLVTRTQSGATAVARAVDRGDLHLTPSEFVPAESLGLQRKVNRYASYARQFPGAVPHAPLPGAEVDNPKDDNDVISELSRTS</sequence>
<organism evidence="3 4">
    <name type="scientific">Rhodococcus tibetensis</name>
    <dbReference type="NCBI Taxonomy" id="2965064"/>
    <lineage>
        <taxon>Bacteria</taxon>
        <taxon>Bacillati</taxon>
        <taxon>Actinomycetota</taxon>
        <taxon>Actinomycetes</taxon>
        <taxon>Mycobacteriales</taxon>
        <taxon>Nocardiaceae</taxon>
        <taxon>Rhodococcus</taxon>
    </lineage>
</organism>
<proteinExistence type="predicted"/>
<dbReference type="RefSeq" id="WP_255973921.1">
    <property type="nucleotide sequence ID" value="NZ_JANFQF010000028.1"/>
</dbReference>
<dbReference type="Pfam" id="PF04432">
    <property type="entry name" value="FrhB_FdhB_C"/>
    <property type="match status" value="1"/>
</dbReference>
<evidence type="ECO:0000313" key="4">
    <source>
        <dbReference type="Proteomes" id="UP001524501"/>
    </source>
</evidence>
<gene>
    <name evidence="3" type="ORF">NOF53_25005</name>
</gene>
<dbReference type="Proteomes" id="UP001524501">
    <property type="component" value="Unassembled WGS sequence"/>
</dbReference>
<comment type="caution">
    <text evidence="3">The sequence shown here is derived from an EMBL/GenBank/DDBJ whole genome shotgun (WGS) entry which is preliminary data.</text>
</comment>
<dbReference type="EMBL" id="JANFQF010000028">
    <property type="protein sequence ID" value="MCQ4122375.1"/>
    <property type="molecule type" value="Genomic_DNA"/>
</dbReference>
<protein>
    <submittedName>
        <fullName evidence="3">Coenzyme F420 hydrogenase/dehydrogenase, beta subunit C-terminal domain</fullName>
    </submittedName>
</protein>
<dbReference type="Gene3D" id="3.30.70.20">
    <property type="match status" value="1"/>
</dbReference>
<dbReference type="InterPro" id="IPR045220">
    <property type="entry name" value="FRHB/FDHB/HCAR-like"/>
</dbReference>
<keyword evidence="4" id="KW-1185">Reference proteome</keyword>
<evidence type="ECO:0000256" key="1">
    <source>
        <dbReference type="SAM" id="MobiDB-lite"/>
    </source>
</evidence>
<evidence type="ECO:0000259" key="2">
    <source>
        <dbReference type="PROSITE" id="PS51379"/>
    </source>
</evidence>
<reference evidence="3 4" key="1">
    <citation type="submission" date="2022-07" db="EMBL/GenBank/DDBJ databases">
        <title>Degradation activity of malathion, p-nitrophenol and potential low-temperature adaptation strategy of Rhodococcus sp. FXJ9.536.</title>
        <authorList>
            <person name="Huang J."/>
            <person name="Huang Y."/>
        </authorList>
    </citation>
    <scope>NUCLEOTIDE SEQUENCE [LARGE SCALE GENOMIC DNA]</scope>
    <source>
        <strain evidence="3 4">FXJ9.536</strain>
    </source>
</reference>
<dbReference type="Pfam" id="PF04422">
    <property type="entry name" value="FrhB_FdhB_N"/>
    <property type="match status" value="1"/>
</dbReference>
<dbReference type="PANTHER" id="PTHR31332">
    <property type="entry name" value="7-HYDROXYMETHYL CHLOROPHYLL A REDUCTASE, CHLOROPLASTIC"/>
    <property type="match status" value="1"/>
</dbReference>
<dbReference type="PROSITE" id="PS51379">
    <property type="entry name" value="4FE4S_FER_2"/>
    <property type="match status" value="1"/>
</dbReference>
<evidence type="ECO:0000313" key="3">
    <source>
        <dbReference type="EMBL" id="MCQ4122375.1"/>
    </source>
</evidence>
<dbReference type="SUPFAM" id="SSF54862">
    <property type="entry name" value="4Fe-4S ferredoxins"/>
    <property type="match status" value="1"/>
</dbReference>
<dbReference type="InterPro" id="IPR007516">
    <property type="entry name" value="Co_F420_Hydgase/DH_bsu_N"/>
</dbReference>
<name>A0ABT1QJC6_9NOCA</name>
<dbReference type="InterPro" id="IPR017896">
    <property type="entry name" value="4Fe4S_Fe-S-bd"/>
</dbReference>